<sequence length="307" mass="34577">MLMYTLLFFPLLIQNVIVNGDEWGYKDSNGPHTWQGVCAEGFRQSPIDIRSTDVDYAMMPKIHFVHYHRSGSVTLTNNGHSITANGFDSWEENQPYIYGGGLKHKYKLVQFHMHWAQTNDKGSEHTLGTLSYPVEVHFVHMKEGNTMNQSLHEPDGLAVVGVFLTLGNDGTGMSMLDSSLKSVQDNKESNIIHGYRPRALLPTNTDSFYRYDGSLTTPGCFESVIWTILAEPVSITEAQLASLRRIKTPESVPFEYNYRPVQPLNGRRVLYRPGTFDRSMLCTENSVTAQSLFGAIALFIGAHLFNF</sequence>
<protein>
    <recommendedName>
        <fullName evidence="4">Carbonic anhydrase</fullName>
        <ecNumber evidence="4">4.2.1.1</ecNumber>
    </recommendedName>
</protein>
<dbReference type="EC" id="4.2.1.1" evidence="4"/>
<keyword evidence="4" id="KW-0732">Signal</keyword>
<evidence type="ECO:0000256" key="1">
    <source>
        <dbReference type="ARBA" id="ARBA00010718"/>
    </source>
</evidence>
<comment type="cofactor">
    <cofactor evidence="4">
        <name>Zn(2+)</name>
        <dbReference type="ChEBI" id="CHEBI:29105"/>
    </cofactor>
</comment>
<dbReference type="STRING" id="34508.A0A4U5MTW2"/>
<keyword evidence="7" id="KW-1185">Reference proteome</keyword>
<dbReference type="InterPro" id="IPR023561">
    <property type="entry name" value="Carbonic_anhydrase_a-class"/>
</dbReference>
<dbReference type="OrthoDB" id="429145at2759"/>
<gene>
    <name evidence="6" type="ORF">L596_020488</name>
</gene>
<comment type="similarity">
    <text evidence="1 4">Belongs to the alpha-carbonic anhydrase family.</text>
</comment>
<comment type="catalytic activity">
    <reaction evidence="4">
        <text>hydrogencarbonate + H(+) = CO2 + H2O</text>
        <dbReference type="Rhea" id="RHEA:10748"/>
        <dbReference type="ChEBI" id="CHEBI:15377"/>
        <dbReference type="ChEBI" id="CHEBI:15378"/>
        <dbReference type="ChEBI" id="CHEBI:16526"/>
        <dbReference type="ChEBI" id="CHEBI:17544"/>
        <dbReference type="EC" id="4.2.1.1"/>
    </reaction>
</comment>
<evidence type="ECO:0000259" key="5">
    <source>
        <dbReference type="PROSITE" id="PS51144"/>
    </source>
</evidence>
<proteinExistence type="inferred from homology"/>
<keyword evidence="3 4" id="KW-0862">Zinc</keyword>
<organism evidence="6 7">
    <name type="scientific">Steinernema carpocapsae</name>
    <name type="common">Entomopathogenic nematode</name>
    <dbReference type="NCBI Taxonomy" id="34508"/>
    <lineage>
        <taxon>Eukaryota</taxon>
        <taxon>Metazoa</taxon>
        <taxon>Ecdysozoa</taxon>
        <taxon>Nematoda</taxon>
        <taxon>Chromadorea</taxon>
        <taxon>Rhabditida</taxon>
        <taxon>Tylenchina</taxon>
        <taxon>Panagrolaimomorpha</taxon>
        <taxon>Strongyloidoidea</taxon>
        <taxon>Steinernematidae</taxon>
        <taxon>Steinernema</taxon>
    </lineage>
</organism>
<keyword evidence="4" id="KW-0456">Lyase</keyword>
<dbReference type="InterPro" id="IPR018338">
    <property type="entry name" value="Carbonic_anhydrase_a-class_CS"/>
</dbReference>
<reference evidence="6 7" key="1">
    <citation type="journal article" date="2015" name="Genome Biol.">
        <title>Comparative genomics of Steinernema reveals deeply conserved gene regulatory networks.</title>
        <authorList>
            <person name="Dillman A.R."/>
            <person name="Macchietto M."/>
            <person name="Porter C.F."/>
            <person name="Rogers A."/>
            <person name="Williams B."/>
            <person name="Antoshechkin I."/>
            <person name="Lee M.M."/>
            <person name="Goodwin Z."/>
            <person name="Lu X."/>
            <person name="Lewis E.E."/>
            <person name="Goodrich-Blair H."/>
            <person name="Stock S.P."/>
            <person name="Adams B.J."/>
            <person name="Sternberg P.W."/>
            <person name="Mortazavi A."/>
        </authorList>
    </citation>
    <scope>NUCLEOTIDE SEQUENCE [LARGE SCALE GENOMIC DNA]</scope>
    <source>
        <strain evidence="6 7">ALL</strain>
    </source>
</reference>
<dbReference type="AlphaFoldDB" id="A0A4U5MTW2"/>
<dbReference type="InterPro" id="IPR036398">
    <property type="entry name" value="CA_dom_sf"/>
</dbReference>
<evidence type="ECO:0000313" key="7">
    <source>
        <dbReference type="Proteomes" id="UP000298663"/>
    </source>
</evidence>
<evidence type="ECO:0000256" key="3">
    <source>
        <dbReference type="ARBA" id="ARBA00022833"/>
    </source>
</evidence>
<feature type="domain" description="Alpha-carbonic anhydrase" evidence="5">
    <location>
        <begin position="21"/>
        <end position="273"/>
    </location>
</feature>
<keyword evidence="2 4" id="KW-0479">Metal-binding</keyword>
<accession>A0A4U5MTW2</accession>
<dbReference type="PROSITE" id="PS51144">
    <property type="entry name" value="ALPHA_CA_2"/>
    <property type="match status" value="1"/>
</dbReference>
<evidence type="ECO:0000256" key="4">
    <source>
        <dbReference type="RuleBase" id="RU367011"/>
    </source>
</evidence>
<reference evidence="6 7" key="2">
    <citation type="journal article" date="2019" name="G3 (Bethesda)">
        <title>Hybrid Assembly of the Genome of the Entomopathogenic Nematode Steinernema carpocapsae Identifies the X-Chromosome.</title>
        <authorList>
            <person name="Serra L."/>
            <person name="Macchietto M."/>
            <person name="Macias-Munoz A."/>
            <person name="McGill C.J."/>
            <person name="Rodriguez I.M."/>
            <person name="Rodriguez B."/>
            <person name="Murad R."/>
            <person name="Mortazavi A."/>
        </authorList>
    </citation>
    <scope>NUCLEOTIDE SEQUENCE [LARGE SCALE GENOMIC DNA]</scope>
    <source>
        <strain evidence="6 7">ALL</strain>
    </source>
</reference>
<dbReference type="PANTHER" id="PTHR18952:SF250">
    <property type="entry name" value="CARBONIC ANHYDRASE 5-RELATED"/>
    <property type="match status" value="1"/>
</dbReference>
<comment type="caution">
    <text evidence="6">The sequence shown here is derived from an EMBL/GenBank/DDBJ whole genome shotgun (WGS) entry which is preliminary data.</text>
</comment>
<dbReference type="GO" id="GO:0008270">
    <property type="term" value="F:zinc ion binding"/>
    <property type="evidence" value="ECO:0007669"/>
    <property type="project" value="UniProtKB-UniRule"/>
</dbReference>
<dbReference type="SMART" id="SM01057">
    <property type="entry name" value="Carb_anhydrase"/>
    <property type="match status" value="1"/>
</dbReference>
<comment type="function">
    <text evidence="4">Reversible hydration of carbon dioxide.</text>
</comment>
<dbReference type="Proteomes" id="UP000298663">
    <property type="component" value="Unassembled WGS sequence"/>
</dbReference>
<dbReference type="Pfam" id="PF00194">
    <property type="entry name" value="Carb_anhydrase"/>
    <property type="match status" value="1"/>
</dbReference>
<dbReference type="SUPFAM" id="SSF51069">
    <property type="entry name" value="Carbonic anhydrase"/>
    <property type="match status" value="1"/>
</dbReference>
<feature type="chain" id="PRO_5025095557" description="Carbonic anhydrase" evidence="4">
    <location>
        <begin position="21"/>
        <end position="307"/>
    </location>
</feature>
<dbReference type="GO" id="GO:0005737">
    <property type="term" value="C:cytoplasm"/>
    <property type="evidence" value="ECO:0007669"/>
    <property type="project" value="TreeGrafter"/>
</dbReference>
<evidence type="ECO:0000256" key="2">
    <source>
        <dbReference type="ARBA" id="ARBA00022723"/>
    </source>
</evidence>
<dbReference type="EMBL" id="AZBU02000006">
    <property type="protein sequence ID" value="TKR73144.1"/>
    <property type="molecule type" value="Genomic_DNA"/>
</dbReference>
<name>A0A4U5MTW2_STECR</name>
<evidence type="ECO:0000313" key="6">
    <source>
        <dbReference type="EMBL" id="TKR73144.1"/>
    </source>
</evidence>
<dbReference type="Gene3D" id="3.10.200.10">
    <property type="entry name" value="Alpha carbonic anhydrase"/>
    <property type="match status" value="1"/>
</dbReference>
<feature type="signal peptide" evidence="4">
    <location>
        <begin position="1"/>
        <end position="20"/>
    </location>
</feature>
<dbReference type="InterPro" id="IPR001148">
    <property type="entry name" value="CA_dom"/>
</dbReference>
<dbReference type="GO" id="GO:0004089">
    <property type="term" value="F:carbonate dehydratase activity"/>
    <property type="evidence" value="ECO:0007669"/>
    <property type="project" value="UniProtKB-UniRule"/>
</dbReference>
<dbReference type="CDD" id="cd00326">
    <property type="entry name" value="alpha_CA"/>
    <property type="match status" value="1"/>
</dbReference>
<dbReference type="PANTHER" id="PTHR18952">
    <property type="entry name" value="CARBONIC ANHYDRASE"/>
    <property type="match status" value="1"/>
</dbReference>
<dbReference type="PROSITE" id="PS00162">
    <property type="entry name" value="ALPHA_CA_1"/>
    <property type="match status" value="1"/>
</dbReference>